<dbReference type="EMBL" id="JAPFAR010000007">
    <property type="protein sequence ID" value="MDI3349385.1"/>
    <property type="molecule type" value="Genomic_DNA"/>
</dbReference>
<feature type="domain" description="Methionyl/Leucyl tRNA synthetase" evidence="14">
    <location>
        <begin position="160"/>
        <end position="375"/>
    </location>
</feature>
<dbReference type="InterPro" id="IPR014729">
    <property type="entry name" value="Rossmann-like_a/b/a_fold"/>
</dbReference>
<dbReference type="PANTHER" id="PTHR43326">
    <property type="entry name" value="METHIONYL-TRNA SYNTHETASE"/>
    <property type="match status" value="1"/>
</dbReference>
<dbReference type="InterPro" id="IPR001412">
    <property type="entry name" value="aa-tRNA-synth_I_CS"/>
</dbReference>
<feature type="domain" description="Methionyl/Valyl/Leucyl/Isoleucyl-tRNA synthetase anticodon-binding" evidence="13">
    <location>
        <begin position="398"/>
        <end position="485"/>
    </location>
</feature>
<dbReference type="Gene3D" id="3.40.50.620">
    <property type="entry name" value="HUPs"/>
    <property type="match status" value="1"/>
</dbReference>
<dbReference type="GO" id="GO:0004825">
    <property type="term" value="F:methionine-tRNA ligase activity"/>
    <property type="evidence" value="ECO:0007669"/>
    <property type="project" value="UniProtKB-EC"/>
</dbReference>
<evidence type="ECO:0000256" key="12">
    <source>
        <dbReference type="RuleBase" id="RU363039"/>
    </source>
</evidence>
<dbReference type="GO" id="GO:0006431">
    <property type="term" value="P:methionyl-tRNA aminoacylation"/>
    <property type="evidence" value="ECO:0007669"/>
    <property type="project" value="InterPro"/>
</dbReference>
<dbReference type="SUPFAM" id="SSF52374">
    <property type="entry name" value="Nucleotidylyl transferase"/>
    <property type="match status" value="1"/>
</dbReference>
<organism evidence="15 16">
    <name type="scientific">Mycoplasmopsis arginini</name>
    <name type="common">Mycoplasma arginini</name>
    <dbReference type="NCBI Taxonomy" id="2094"/>
    <lineage>
        <taxon>Bacteria</taxon>
        <taxon>Bacillati</taxon>
        <taxon>Mycoplasmatota</taxon>
        <taxon>Mycoplasmoidales</taxon>
        <taxon>Metamycoplasmataceae</taxon>
        <taxon>Mycoplasmopsis</taxon>
    </lineage>
</organism>
<accession>A0AA43QWC3</accession>
<dbReference type="GO" id="GO:0005524">
    <property type="term" value="F:ATP binding"/>
    <property type="evidence" value="ECO:0007669"/>
    <property type="project" value="UniProtKB-KW"/>
</dbReference>
<dbReference type="CDD" id="cd00814">
    <property type="entry name" value="MetRS_core"/>
    <property type="match status" value="1"/>
</dbReference>
<evidence type="ECO:0000256" key="1">
    <source>
        <dbReference type="ARBA" id="ARBA00003314"/>
    </source>
</evidence>
<dbReference type="Pfam" id="PF08264">
    <property type="entry name" value="Anticodon_1"/>
    <property type="match status" value="1"/>
</dbReference>
<evidence type="ECO:0000259" key="14">
    <source>
        <dbReference type="Pfam" id="PF09334"/>
    </source>
</evidence>
<keyword evidence="8 12" id="KW-0067">ATP-binding</keyword>
<keyword evidence="5" id="KW-0963">Cytoplasm</keyword>
<proteinExistence type="inferred from homology"/>
<evidence type="ECO:0000256" key="3">
    <source>
        <dbReference type="ARBA" id="ARBA00012838"/>
    </source>
</evidence>
<evidence type="ECO:0000256" key="4">
    <source>
        <dbReference type="ARBA" id="ARBA00018753"/>
    </source>
</evidence>
<dbReference type="InterPro" id="IPR014758">
    <property type="entry name" value="Met-tRNA_synth"/>
</dbReference>
<dbReference type="InterPro" id="IPR033911">
    <property type="entry name" value="MetRS_core"/>
</dbReference>
<evidence type="ECO:0000313" key="15">
    <source>
        <dbReference type="EMBL" id="MDI3349385.1"/>
    </source>
</evidence>
<evidence type="ECO:0000256" key="7">
    <source>
        <dbReference type="ARBA" id="ARBA00022741"/>
    </source>
</evidence>
<keyword evidence="7 12" id="KW-0547">Nucleotide-binding</keyword>
<dbReference type="InterPro" id="IPR015413">
    <property type="entry name" value="Methionyl/Leucyl_tRNA_Synth"/>
</dbReference>
<keyword evidence="9 12" id="KW-0648">Protein biosynthesis</keyword>
<comment type="subcellular location">
    <subcellularLocation>
        <location evidence="2">Cytoplasm</location>
    </subcellularLocation>
</comment>
<comment type="similarity">
    <text evidence="12">Belongs to the class-I aminoacyl-tRNA synthetase family.</text>
</comment>
<keyword evidence="10 12" id="KW-0030">Aminoacyl-tRNA synthetase</keyword>
<evidence type="ECO:0000313" key="16">
    <source>
        <dbReference type="Proteomes" id="UP001162175"/>
    </source>
</evidence>
<dbReference type="PRINTS" id="PR01041">
    <property type="entry name" value="TRNASYNTHMET"/>
</dbReference>
<dbReference type="RefSeq" id="WP_282459017.1">
    <property type="nucleotide sequence ID" value="NZ_JAPFAO010000005.1"/>
</dbReference>
<evidence type="ECO:0000256" key="9">
    <source>
        <dbReference type="ARBA" id="ARBA00022917"/>
    </source>
</evidence>
<dbReference type="Pfam" id="PF09334">
    <property type="entry name" value="tRNA-synt_1g"/>
    <property type="match status" value="2"/>
</dbReference>
<dbReference type="CDD" id="cd07957">
    <property type="entry name" value="Anticodon_Ia_Met"/>
    <property type="match status" value="1"/>
</dbReference>
<feature type="domain" description="Methionyl/Leucyl tRNA synthetase" evidence="14">
    <location>
        <begin position="9"/>
        <end position="141"/>
    </location>
</feature>
<dbReference type="Gene3D" id="2.170.220.10">
    <property type="match status" value="1"/>
</dbReference>
<dbReference type="InterPro" id="IPR041872">
    <property type="entry name" value="Anticodon_Met"/>
</dbReference>
<evidence type="ECO:0000256" key="5">
    <source>
        <dbReference type="ARBA" id="ARBA00022490"/>
    </source>
</evidence>
<evidence type="ECO:0000256" key="10">
    <source>
        <dbReference type="ARBA" id="ARBA00023146"/>
    </source>
</evidence>
<dbReference type="GO" id="GO:0005737">
    <property type="term" value="C:cytoplasm"/>
    <property type="evidence" value="ECO:0007669"/>
    <property type="project" value="UniProtKB-SubCell"/>
</dbReference>
<gene>
    <name evidence="15" type="ORF">DCBHLPFO_00498</name>
</gene>
<dbReference type="Proteomes" id="UP001162175">
    <property type="component" value="Unassembled WGS sequence"/>
</dbReference>
<dbReference type="PANTHER" id="PTHR43326:SF1">
    <property type="entry name" value="METHIONINE--TRNA LIGASE, MITOCHONDRIAL"/>
    <property type="match status" value="1"/>
</dbReference>
<comment type="caution">
    <text evidence="15">The sequence shown here is derived from an EMBL/GenBank/DDBJ whole genome shotgun (WGS) entry which is preliminary data.</text>
</comment>
<dbReference type="PROSITE" id="PS00178">
    <property type="entry name" value="AA_TRNA_LIGASE_I"/>
    <property type="match status" value="1"/>
</dbReference>
<sequence>MNNKQKTFYITTPIYYPSGNLHIGHLLTTTLAWVYKNYKNSQGYKTFFATGIDEHGQKIQKKAEENNLDPQLYVDMQSEKFIDLWKLLKIDYDFYSRTTNKNHEKTVLKVFEKMYQNGYIFKDKYIGLYSVSDEEFLTQSQAVFKDGKYYHPTSNHQLQEIEEESYFFNMKKMEPWIKSFFENNLAFLTNKNIEKELNNNFLEKGLEDLSVTRISFDWGIKVPKEKYNDEKQHVIYVWLDALFSYLTALGFEEENDQNYQDFWVNGDERIHVLAKEISRFHAIYWPIFLEAIGVNKPTREVVHSWIITPEGKMSKSKGNIIEPIPLVTKYGAEEVKYFFSSQVNIDNDFSFSEDLLINVLNADLANNFGNLVNRTIKMINQNFVNGTTFKENDLQDIDKDILNSLQIYYENYKNEFDNFHADKAFKIAINLSSKLNEYIDLTKPWLLKEDLVRLNCVLNTLLNGIYVINLMLSVVLPEKTNKILGFIKQYKNHHSLINKFDKFDNLSPQADEILFSRIIKK</sequence>
<evidence type="ECO:0000256" key="6">
    <source>
        <dbReference type="ARBA" id="ARBA00022598"/>
    </source>
</evidence>
<dbReference type="AlphaFoldDB" id="A0AA43QWC3"/>
<dbReference type="EC" id="6.1.1.10" evidence="3"/>
<dbReference type="NCBIfam" id="TIGR00398">
    <property type="entry name" value="metG"/>
    <property type="match status" value="1"/>
</dbReference>
<keyword evidence="6 12" id="KW-0436">Ligase</keyword>
<dbReference type="InterPro" id="IPR023457">
    <property type="entry name" value="Met-tRNA_synth_2"/>
</dbReference>
<dbReference type="SUPFAM" id="SSF47323">
    <property type="entry name" value="Anticodon-binding domain of a subclass of class I aminoacyl-tRNA synthetases"/>
    <property type="match status" value="1"/>
</dbReference>
<evidence type="ECO:0000256" key="8">
    <source>
        <dbReference type="ARBA" id="ARBA00022840"/>
    </source>
</evidence>
<dbReference type="Gene3D" id="1.10.730.10">
    <property type="entry name" value="Isoleucyl-tRNA Synthetase, Domain 1"/>
    <property type="match status" value="1"/>
</dbReference>
<comment type="function">
    <text evidence="1">Is required not only for elongation of protein synthesis but also for the initiation of all mRNA translation through initiator tRNA(fMet) aminoacylation.</text>
</comment>
<evidence type="ECO:0000259" key="13">
    <source>
        <dbReference type="Pfam" id="PF08264"/>
    </source>
</evidence>
<dbReference type="InterPro" id="IPR013155">
    <property type="entry name" value="M/V/L/I-tRNA-synth_anticd-bd"/>
</dbReference>
<evidence type="ECO:0000256" key="11">
    <source>
        <dbReference type="ARBA" id="ARBA00030904"/>
    </source>
</evidence>
<name>A0AA43QWC3_MYCAR</name>
<reference evidence="15" key="1">
    <citation type="submission" date="2022-11" db="EMBL/GenBank/DDBJ databases">
        <title>Draft genome of Mycoplasma arginini isolated from fly.</title>
        <authorList>
            <person name="Severgnini M."/>
            <person name="Gioia G."/>
            <person name="Cremonesi P."/>
            <person name="Moroni P."/>
            <person name="Addis M.F."/>
            <person name="Castiglioni B."/>
        </authorList>
    </citation>
    <scope>NUCLEOTIDE SEQUENCE</scope>
    <source>
        <strain evidence="15">QMP CG1-1632</strain>
    </source>
</reference>
<evidence type="ECO:0000256" key="2">
    <source>
        <dbReference type="ARBA" id="ARBA00004496"/>
    </source>
</evidence>
<dbReference type="InterPro" id="IPR009080">
    <property type="entry name" value="tRNAsynth_Ia_anticodon-bd"/>
</dbReference>
<protein>
    <recommendedName>
        <fullName evidence="4">Methionine--tRNA ligase</fullName>
        <ecNumber evidence="3">6.1.1.10</ecNumber>
    </recommendedName>
    <alternativeName>
        <fullName evidence="11">Methionyl-tRNA synthetase</fullName>
    </alternativeName>
</protein>